<keyword evidence="3" id="KW-0238">DNA-binding</keyword>
<keyword evidence="4" id="KW-0804">Transcription</keyword>
<keyword evidence="2" id="KW-0805">Transcription regulation</keyword>
<dbReference type="InterPro" id="IPR001789">
    <property type="entry name" value="Sig_transdc_resp-reg_receiver"/>
</dbReference>
<dbReference type="PROSITE" id="PS50110">
    <property type="entry name" value="RESPONSE_REGULATORY"/>
    <property type="match status" value="1"/>
</dbReference>
<evidence type="ECO:0000256" key="1">
    <source>
        <dbReference type="ARBA" id="ARBA00018672"/>
    </source>
</evidence>
<feature type="modified residue" description="4-aspartylphosphate" evidence="6">
    <location>
        <position position="55"/>
    </location>
</feature>
<comment type="caution">
    <text evidence="9">The sequence shown here is derived from an EMBL/GenBank/DDBJ whole genome shotgun (WGS) entry which is preliminary data.</text>
</comment>
<gene>
    <name evidence="9" type="ORF">I6U51_17075</name>
</gene>
<evidence type="ECO:0000256" key="6">
    <source>
        <dbReference type="PROSITE-ProRule" id="PRU00169"/>
    </source>
</evidence>
<keyword evidence="6" id="KW-0597">Phosphoprotein</keyword>
<reference evidence="9" key="1">
    <citation type="submission" date="2020-12" db="EMBL/GenBank/DDBJ databases">
        <title>Clostridium thailandense sp. nov., a novel acetogenic bacterium isolated from peat land soil in Thailand.</title>
        <authorList>
            <person name="Chaikitkaew S."/>
            <person name="Birkeland N.K."/>
        </authorList>
    </citation>
    <scope>NUCLEOTIDE SEQUENCE</scope>
    <source>
        <strain evidence="9">DSM 17425</strain>
    </source>
</reference>
<dbReference type="InterPro" id="IPR018062">
    <property type="entry name" value="HTH_AraC-typ_CS"/>
</dbReference>
<evidence type="ECO:0000313" key="9">
    <source>
        <dbReference type="EMBL" id="MBI6874387.1"/>
    </source>
</evidence>
<dbReference type="EMBL" id="JAEEGB010000026">
    <property type="protein sequence ID" value="MBI6874387.1"/>
    <property type="molecule type" value="Genomic_DNA"/>
</dbReference>
<evidence type="ECO:0000256" key="4">
    <source>
        <dbReference type="ARBA" id="ARBA00023163"/>
    </source>
</evidence>
<evidence type="ECO:0000259" key="7">
    <source>
        <dbReference type="PROSITE" id="PS01124"/>
    </source>
</evidence>
<dbReference type="InterPro" id="IPR020449">
    <property type="entry name" value="Tscrpt_reg_AraC-type_HTH"/>
</dbReference>
<dbReference type="PRINTS" id="PR00032">
    <property type="entry name" value="HTHARAC"/>
</dbReference>
<keyword evidence="10" id="KW-1185">Reference proteome</keyword>
<evidence type="ECO:0000256" key="5">
    <source>
        <dbReference type="ARBA" id="ARBA00024867"/>
    </source>
</evidence>
<feature type="domain" description="HTH araC/xylS-type" evidence="7">
    <location>
        <begin position="144"/>
        <end position="242"/>
    </location>
</feature>
<dbReference type="Pfam" id="PF12833">
    <property type="entry name" value="HTH_18"/>
    <property type="match status" value="1"/>
</dbReference>
<proteinExistence type="predicted"/>
<feature type="domain" description="Response regulatory" evidence="8">
    <location>
        <begin position="3"/>
        <end position="120"/>
    </location>
</feature>
<dbReference type="RefSeq" id="WP_211143772.1">
    <property type="nucleotide sequence ID" value="NZ_JAEEGB010000026.1"/>
</dbReference>
<dbReference type="PROSITE" id="PS00041">
    <property type="entry name" value="HTH_ARAC_FAMILY_1"/>
    <property type="match status" value="1"/>
</dbReference>
<evidence type="ECO:0000259" key="8">
    <source>
        <dbReference type="PROSITE" id="PS50110"/>
    </source>
</evidence>
<dbReference type="InterPro" id="IPR018060">
    <property type="entry name" value="HTH_AraC"/>
</dbReference>
<evidence type="ECO:0000313" key="10">
    <source>
        <dbReference type="Proteomes" id="UP000622687"/>
    </source>
</evidence>
<dbReference type="InterPro" id="IPR009057">
    <property type="entry name" value="Homeodomain-like_sf"/>
</dbReference>
<comment type="function">
    <text evidence="5">May play the central regulatory role in sporulation. It may be an element of the effector pathway responsible for the activation of sporulation genes in response to nutritional stress. Spo0A may act in concert with spo0H (a sigma factor) to control the expression of some genes that are critical to the sporulation process.</text>
</comment>
<dbReference type="SMART" id="SM00342">
    <property type="entry name" value="HTH_ARAC"/>
    <property type="match status" value="1"/>
</dbReference>
<dbReference type="Gene3D" id="3.40.50.2300">
    <property type="match status" value="1"/>
</dbReference>
<dbReference type="Proteomes" id="UP000622687">
    <property type="component" value="Unassembled WGS sequence"/>
</dbReference>
<protein>
    <recommendedName>
        <fullName evidence="1">Stage 0 sporulation protein A homolog</fullName>
    </recommendedName>
</protein>
<dbReference type="PANTHER" id="PTHR43280">
    <property type="entry name" value="ARAC-FAMILY TRANSCRIPTIONAL REGULATOR"/>
    <property type="match status" value="1"/>
</dbReference>
<dbReference type="SUPFAM" id="SSF52172">
    <property type="entry name" value="CheY-like"/>
    <property type="match status" value="1"/>
</dbReference>
<evidence type="ECO:0000256" key="3">
    <source>
        <dbReference type="ARBA" id="ARBA00023125"/>
    </source>
</evidence>
<accession>A0A934I0A9</accession>
<dbReference type="InterPro" id="IPR011006">
    <property type="entry name" value="CheY-like_superfamily"/>
</dbReference>
<dbReference type="Pfam" id="PF00072">
    <property type="entry name" value="Response_reg"/>
    <property type="match status" value="1"/>
</dbReference>
<dbReference type="GO" id="GO:0043565">
    <property type="term" value="F:sequence-specific DNA binding"/>
    <property type="evidence" value="ECO:0007669"/>
    <property type="project" value="InterPro"/>
</dbReference>
<dbReference type="CDD" id="cd17536">
    <property type="entry name" value="REC_YesN-like"/>
    <property type="match status" value="1"/>
</dbReference>
<dbReference type="SMART" id="SM00448">
    <property type="entry name" value="REC"/>
    <property type="match status" value="1"/>
</dbReference>
<dbReference type="PROSITE" id="PS01124">
    <property type="entry name" value="HTH_ARAC_FAMILY_2"/>
    <property type="match status" value="1"/>
</dbReference>
<evidence type="ECO:0000256" key="2">
    <source>
        <dbReference type="ARBA" id="ARBA00023015"/>
    </source>
</evidence>
<sequence>MYKLLIADDEAFERKVIRFILKNFFSNIEIVADAKTGDEAIVLSQKYKPHIIIMDIKMPEKDGLEAQQAIYQFLPNVKTIILTAYDNFSFAQNAIKLRVADYILKPVKPNELNESINKIISQLKTENIDFLDSVNLSSDKDSIHKALKYINKNFNKNISLESVSEIVHLNPQYFSRYFKNSTGLNFVEYVSKIRIKEAKRLLVNTDKSISGISLDVGYIDSSYFTKVFIKYEGISPHKYRLIQKKHSLDLERP</sequence>
<organism evidence="9 10">
    <name type="scientific">Clostridium aciditolerans</name>
    <dbReference type="NCBI Taxonomy" id="339861"/>
    <lineage>
        <taxon>Bacteria</taxon>
        <taxon>Bacillati</taxon>
        <taxon>Bacillota</taxon>
        <taxon>Clostridia</taxon>
        <taxon>Eubacteriales</taxon>
        <taxon>Clostridiaceae</taxon>
        <taxon>Clostridium</taxon>
    </lineage>
</organism>
<dbReference type="GO" id="GO:0003700">
    <property type="term" value="F:DNA-binding transcription factor activity"/>
    <property type="evidence" value="ECO:0007669"/>
    <property type="project" value="InterPro"/>
</dbReference>
<dbReference type="GO" id="GO:0000160">
    <property type="term" value="P:phosphorelay signal transduction system"/>
    <property type="evidence" value="ECO:0007669"/>
    <property type="project" value="InterPro"/>
</dbReference>
<dbReference type="AlphaFoldDB" id="A0A934I0A9"/>
<dbReference type="PANTHER" id="PTHR43280:SF2">
    <property type="entry name" value="HTH-TYPE TRANSCRIPTIONAL REGULATOR EXSA"/>
    <property type="match status" value="1"/>
</dbReference>
<dbReference type="SUPFAM" id="SSF46689">
    <property type="entry name" value="Homeodomain-like"/>
    <property type="match status" value="2"/>
</dbReference>
<name>A0A934I0A9_9CLOT</name>
<dbReference type="Gene3D" id="1.10.10.60">
    <property type="entry name" value="Homeodomain-like"/>
    <property type="match status" value="2"/>
</dbReference>